<evidence type="ECO:0000313" key="3">
    <source>
        <dbReference type="EMBL" id="GCD41814.1"/>
    </source>
</evidence>
<evidence type="ECO:0000256" key="2">
    <source>
        <dbReference type="SAM" id="Phobius"/>
    </source>
</evidence>
<reference evidence="3 4" key="1">
    <citation type="submission" date="2018-11" db="EMBL/GenBank/DDBJ databases">
        <title>Whole genome sequence of Streptomyces paromomycinus NBRC 15454(T).</title>
        <authorList>
            <person name="Komaki H."/>
            <person name="Tamura T."/>
        </authorList>
    </citation>
    <scope>NUCLEOTIDE SEQUENCE [LARGE SCALE GENOMIC DNA]</scope>
    <source>
        <strain evidence="3 4">NBRC 15454</strain>
    </source>
</reference>
<dbReference type="RefSeq" id="WP_281288341.1">
    <property type="nucleotide sequence ID" value="NZ_BHZD01000001.1"/>
</dbReference>
<keyword evidence="2" id="KW-0472">Membrane</keyword>
<dbReference type="Proteomes" id="UP000286746">
    <property type="component" value="Unassembled WGS sequence"/>
</dbReference>
<sequence>MTQPPTALAVAPIGSWDRLAIIALGAAGCALSYDALQQMAVAIHVRGFLTYLFPLVIDGFIAYGVRALLVLSAAPLRARLYVWTLFGTATFASIWANALHAVRLNQQTNQTGLRLGDMVVAILSTLAPLALAGAVHLYILITRHHPADQSSRTSRTADGRTETAARRGTPRGARTADQAVRQTGMVCAPADQPSRTGLPDHSADRQTASAPDSHASRNRLRTSTAAQTKHPAPTVQADGRTRPASRHSTASSDTAGHPAESALAARAHAWPDSAEESRADQPSARSADRQGASTPDRSAGWSADRATGPAPDLSNVRSAAQADAPAPDQPSGQSARQAGPGPDRTTALSADRTTGPNPDRSEQNDKPTAQTGTGDPVPLSVLLPIARQAALEEGRMTRAALRPYLRERNIPISNERFRELQERLYTDQALAHLPRPKRKSQ</sequence>
<organism evidence="3 4">
    <name type="scientific">Streptomyces paromomycinus</name>
    <name type="common">Streptomyces rimosus subsp. paromomycinus</name>
    <dbReference type="NCBI Taxonomy" id="92743"/>
    <lineage>
        <taxon>Bacteria</taxon>
        <taxon>Bacillati</taxon>
        <taxon>Actinomycetota</taxon>
        <taxon>Actinomycetes</taxon>
        <taxon>Kitasatosporales</taxon>
        <taxon>Streptomycetaceae</taxon>
        <taxon>Streptomyces</taxon>
    </lineage>
</organism>
<proteinExistence type="predicted"/>
<feature type="compositionally biased region" description="Low complexity" evidence="1">
    <location>
        <begin position="319"/>
        <end position="330"/>
    </location>
</feature>
<keyword evidence="2" id="KW-0812">Transmembrane</keyword>
<feature type="transmembrane region" description="Helical" evidence="2">
    <location>
        <begin position="119"/>
        <end position="141"/>
    </location>
</feature>
<feature type="region of interest" description="Disordered" evidence="1">
    <location>
        <begin position="148"/>
        <end position="379"/>
    </location>
</feature>
<dbReference type="Pfam" id="PF10935">
    <property type="entry name" value="DUF2637"/>
    <property type="match status" value="1"/>
</dbReference>
<dbReference type="InterPro" id="IPR021235">
    <property type="entry name" value="DUF2637"/>
</dbReference>
<dbReference type="EMBL" id="BHZD01000001">
    <property type="protein sequence ID" value="GCD41814.1"/>
    <property type="molecule type" value="Genomic_DNA"/>
</dbReference>
<protein>
    <recommendedName>
        <fullName evidence="5">DUF2637 domain-containing protein</fullName>
    </recommendedName>
</protein>
<feature type="transmembrane region" description="Helical" evidence="2">
    <location>
        <begin position="48"/>
        <end position="74"/>
    </location>
</feature>
<keyword evidence="2" id="KW-1133">Transmembrane helix</keyword>
<evidence type="ECO:0008006" key="5">
    <source>
        <dbReference type="Google" id="ProtNLM"/>
    </source>
</evidence>
<accession>A0A401VXK4</accession>
<feature type="compositionally biased region" description="Basic and acidic residues" evidence="1">
    <location>
        <begin position="155"/>
        <end position="165"/>
    </location>
</feature>
<feature type="compositionally biased region" description="Polar residues" evidence="1">
    <location>
        <begin position="346"/>
        <end position="356"/>
    </location>
</feature>
<evidence type="ECO:0000256" key="1">
    <source>
        <dbReference type="SAM" id="MobiDB-lite"/>
    </source>
</evidence>
<name>A0A401VXK4_STREY</name>
<evidence type="ECO:0000313" key="4">
    <source>
        <dbReference type="Proteomes" id="UP000286746"/>
    </source>
</evidence>
<comment type="caution">
    <text evidence="3">The sequence shown here is derived from an EMBL/GenBank/DDBJ whole genome shotgun (WGS) entry which is preliminary data.</text>
</comment>
<feature type="transmembrane region" description="Helical" evidence="2">
    <location>
        <begin position="80"/>
        <end position="99"/>
    </location>
</feature>
<feature type="compositionally biased region" description="Low complexity" evidence="1">
    <location>
        <begin position="166"/>
        <end position="176"/>
    </location>
</feature>
<keyword evidence="4" id="KW-1185">Reference proteome</keyword>
<gene>
    <name evidence="3" type="ORF">GKJPGBOP_01471</name>
</gene>
<dbReference type="AlphaFoldDB" id="A0A401VXK4"/>